<proteinExistence type="predicted"/>
<protein>
    <submittedName>
        <fullName evidence="1">Uncharacterized protein</fullName>
    </submittedName>
</protein>
<dbReference type="Proteomes" id="UP000002724">
    <property type="component" value="Chromosome"/>
</dbReference>
<dbReference type="AlphaFoldDB" id="B4SES0"/>
<name>B4SES0_PELPB</name>
<gene>
    <name evidence="1" type="ordered locus">Ppha_2407</name>
</gene>
<accession>B4SES0</accession>
<dbReference type="KEGG" id="pph:Ppha_2407"/>
<evidence type="ECO:0000313" key="2">
    <source>
        <dbReference type="Proteomes" id="UP000002724"/>
    </source>
</evidence>
<dbReference type="EMBL" id="CP001110">
    <property type="protein sequence ID" value="ACF44596.1"/>
    <property type="molecule type" value="Genomic_DNA"/>
</dbReference>
<reference evidence="1 2" key="1">
    <citation type="submission" date="2008-06" db="EMBL/GenBank/DDBJ databases">
        <title>Complete sequence of Pelodictyon phaeoclathratiforme BU-1.</title>
        <authorList>
            <consortium name="US DOE Joint Genome Institute"/>
            <person name="Lucas S."/>
            <person name="Copeland A."/>
            <person name="Lapidus A."/>
            <person name="Glavina del Rio T."/>
            <person name="Dalin E."/>
            <person name="Tice H."/>
            <person name="Bruce D."/>
            <person name="Goodwin L."/>
            <person name="Pitluck S."/>
            <person name="Schmutz J."/>
            <person name="Larimer F."/>
            <person name="Land M."/>
            <person name="Hauser L."/>
            <person name="Kyrpides N."/>
            <person name="Mikhailova N."/>
            <person name="Liu Z."/>
            <person name="Li T."/>
            <person name="Zhao F."/>
            <person name="Overmann J."/>
            <person name="Bryant D.A."/>
            <person name="Richardson P."/>
        </authorList>
    </citation>
    <scope>NUCLEOTIDE SEQUENCE [LARGE SCALE GENOMIC DNA]</scope>
    <source>
        <strain evidence="2">DSM 5477 / BU-1</strain>
    </source>
</reference>
<keyword evidence="2" id="KW-1185">Reference proteome</keyword>
<organism evidence="1 2">
    <name type="scientific">Pelodictyon phaeoclathratiforme (strain DSM 5477 / BU-1)</name>
    <dbReference type="NCBI Taxonomy" id="324925"/>
    <lineage>
        <taxon>Bacteria</taxon>
        <taxon>Pseudomonadati</taxon>
        <taxon>Chlorobiota</taxon>
        <taxon>Chlorobiia</taxon>
        <taxon>Chlorobiales</taxon>
        <taxon>Chlorobiaceae</taxon>
        <taxon>Chlorobium/Pelodictyon group</taxon>
        <taxon>Pelodictyon</taxon>
    </lineage>
</organism>
<dbReference type="HOGENOM" id="CLU_3010236_0_0_10"/>
<sequence length="56" mass="6475">MMRYRCPLWLWEEGGGGGGGRYSKWDELPEAGVYGLKKGNNIKLDKMIHYVHYLNS</sequence>
<evidence type="ECO:0000313" key="1">
    <source>
        <dbReference type="EMBL" id="ACF44596.1"/>
    </source>
</evidence>